<organism evidence="2 3">
    <name type="scientific">Musa balbisiana</name>
    <name type="common">Banana</name>
    <dbReference type="NCBI Taxonomy" id="52838"/>
    <lineage>
        <taxon>Eukaryota</taxon>
        <taxon>Viridiplantae</taxon>
        <taxon>Streptophyta</taxon>
        <taxon>Embryophyta</taxon>
        <taxon>Tracheophyta</taxon>
        <taxon>Spermatophyta</taxon>
        <taxon>Magnoliopsida</taxon>
        <taxon>Liliopsida</taxon>
        <taxon>Zingiberales</taxon>
        <taxon>Musaceae</taxon>
        <taxon>Musa</taxon>
    </lineage>
</organism>
<evidence type="ECO:0000313" key="3">
    <source>
        <dbReference type="Proteomes" id="UP000317650"/>
    </source>
</evidence>
<gene>
    <name evidence="2" type="ORF">C4D60_Mb01t26100</name>
</gene>
<feature type="compositionally biased region" description="Basic and acidic residues" evidence="1">
    <location>
        <begin position="1"/>
        <end position="12"/>
    </location>
</feature>
<protein>
    <submittedName>
        <fullName evidence="2">Uncharacterized protein</fullName>
    </submittedName>
</protein>
<accession>A0A4S8JQT7</accession>
<feature type="region of interest" description="Disordered" evidence="1">
    <location>
        <begin position="1"/>
        <end position="96"/>
    </location>
</feature>
<evidence type="ECO:0000256" key="1">
    <source>
        <dbReference type="SAM" id="MobiDB-lite"/>
    </source>
</evidence>
<feature type="compositionally biased region" description="Pro residues" evidence="1">
    <location>
        <begin position="87"/>
        <end position="96"/>
    </location>
</feature>
<dbReference type="Proteomes" id="UP000317650">
    <property type="component" value="Chromosome 1"/>
</dbReference>
<name>A0A4S8JQT7_MUSBA</name>
<sequence length="96" mass="10424">MRWRQQQKESFHDQIPAIPEKQFASTTSLKASVIANKGEDSQAKPPAASKPTDGQTKQNGTQPPAAKNTSQRQESQHKQNGGLPQNHPSPGPVTDN</sequence>
<keyword evidence="3" id="KW-1185">Reference proteome</keyword>
<dbReference type="EMBL" id="PYDT01000004">
    <property type="protein sequence ID" value="THU64403.1"/>
    <property type="molecule type" value="Genomic_DNA"/>
</dbReference>
<feature type="compositionally biased region" description="Polar residues" evidence="1">
    <location>
        <begin position="52"/>
        <end position="86"/>
    </location>
</feature>
<comment type="caution">
    <text evidence="2">The sequence shown here is derived from an EMBL/GenBank/DDBJ whole genome shotgun (WGS) entry which is preliminary data.</text>
</comment>
<evidence type="ECO:0000313" key="2">
    <source>
        <dbReference type="EMBL" id="THU64403.1"/>
    </source>
</evidence>
<reference evidence="2 3" key="1">
    <citation type="journal article" date="2019" name="Nat. Plants">
        <title>Genome sequencing of Musa balbisiana reveals subgenome evolution and function divergence in polyploid bananas.</title>
        <authorList>
            <person name="Yao X."/>
        </authorList>
    </citation>
    <scope>NUCLEOTIDE SEQUENCE [LARGE SCALE GENOMIC DNA]</scope>
    <source>
        <strain evidence="3">cv. DH-PKW</strain>
        <tissue evidence="2">Leaves</tissue>
    </source>
</reference>
<proteinExistence type="predicted"/>
<dbReference type="AlphaFoldDB" id="A0A4S8JQT7"/>